<dbReference type="PANTHER" id="PTHR35936:SF19">
    <property type="entry name" value="AMINO-ACID-BINDING PROTEIN YXEM-RELATED"/>
    <property type="match status" value="1"/>
</dbReference>
<reference evidence="6" key="1">
    <citation type="journal article" date="2014" name="Genome Announc.">
        <title>Draft Genome Sequences of Two Lactobacillus Strains, L. farraginis JCM 14108T and L. composti JCM 14202T, Isolated from Compost of Distilled Shochu Residue.</title>
        <authorList>
            <person name="Yuki M."/>
            <person name="Oshima K."/>
            <person name="Suda W."/>
            <person name="Kitahara M."/>
            <person name="Kitamura K."/>
            <person name="Iida T."/>
            <person name="Hattori M."/>
            <person name="Ohkuma M."/>
        </authorList>
    </citation>
    <scope>NUCLEOTIDE SEQUENCE [LARGE SCALE GENOMIC DNA]</scope>
    <source>
        <strain evidence="6">JCM 14108</strain>
    </source>
</reference>
<dbReference type="Pfam" id="PF00497">
    <property type="entry name" value="SBP_bac_3"/>
    <property type="match status" value="1"/>
</dbReference>
<evidence type="ECO:0000256" key="3">
    <source>
        <dbReference type="ARBA" id="ARBA00022729"/>
    </source>
</evidence>
<dbReference type="EMBL" id="BAKI01000009">
    <property type="protein sequence ID" value="GAF36308.1"/>
    <property type="molecule type" value="Genomic_DNA"/>
</dbReference>
<evidence type="ECO:0000313" key="6">
    <source>
        <dbReference type="EMBL" id="GAF36308.1"/>
    </source>
</evidence>
<dbReference type="PROSITE" id="PS01039">
    <property type="entry name" value="SBP_BACTERIAL_3"/>
    <property type="match status" value="1"/>
</dbReference>
<comment type="caution">
    <text evidence="6">The sequence shown here is derived from an EMBL/GenBank/DDBJ whole genome shotgun (WGS) entry which is preliminary data.</text>
</comment>
<dbReference type="PANTHER" id="PTHR35936">
    <property type="entry name" value="MEMBRANE-BOUND LYTIC MUREIN TRANSGLYCOSYLASE F"/>
    <property type="match status" value="1"/>
</dbReference>
<dbReference type="SMART" id="SM00062">
    <property type="entry name" value="PBPb"/>
    <property type="match status" value="1"/>
</dbReference>
<evidence type="ECO:0000256" key="1">
    <source>
        <dbReference type="ARBA" id="ARBA00004196"/>
    </source>
</evidence>
<dbReference type="Proteomes" id="UP000019488">
    <property type="component" value="Unassembled WGS sequence"/>
</dbReference>
<dbReference type="InterPro" id="IPR018313">
    <property type="entry name" value="SBP_3_CS"/>
</dbReference>
<keyword evidence="3" id="KW-0732">Signal</keyword>
<dbReference type="AlphaFoldDB" id="X0PAE3"/>
<name>X0PAE3_9LACO</name>
<dbReference type="PROSITE" id="PS51257">
    <property type="entry name" value="PROKAR_LIPOPROTEIN"/>
    <property type="match status" value="1"/>
</dbReference>
<evidence type="ECO:0000256" key="2">
    <source>
        <dbReference type="ARBA" id="ARBA00010333"/>
    </source>
</evidence>
<evidence type="ECO:0000313" key="9">
    <source>
        <dbReference type="Proteomes" id="UP000051966"/>
    </source>
</evidence>
<comment type="subcellular location">
    <subcellularLocation>
        <location evidence="1">Cell envelope</location>
    </subcellularLocation>
</comment>
<comment type="similarity">
    <text evidence="2 4">Belongs to the bacterial solute-binding protein 3 family.</text>
</comment>
<organism evidence="6 8">
    <name type="scientific">Lentilactobacillus farraginis DSM 18382 = JCM 14108</name>
    <dbReference type="NCBI Taxonomy" id="1423743"/>
    <lineage>
        <taxon>Bacteria</taxon>
        <taxon>Bacillati</taxon>
        <taxon>Bacillota</taxon>
        <taxon>Bacilli</taxon>
        <taxon>Lactobacillales</taxon>
        <taxon>Lactobacillaceae</taxon>
        <taxon>Lentilactobacillus</taxon>
    </lineage>
</organism>
<feature type="domain" description="Solute-binding protein family 3/N-terminal" evidence="5">
    <location>
        <begin position="47"/>
        <end position="268"/>
    </location>
</feature>
<evidence type="ECO:0000313" key="8">
    <source>
        <dbReference type="Proteomes" id="UP000019488"/>
    </source>
</evidence>
<dbReference type="eggNOG" id="COG0834">
    <property type="taxonomic scope" value="Bacteria"/>
</dbReference>
<dbReference type="EMBL" id="AZFY01000027">
    <property type="protein sequence ID" value="KRM10955.1"/>
    <property type="molecule type" value="Genomic_DNA"/>
</dbReference>
<keyword evidence="9" id="KW-1185">Reference proteome</keyword>
<accession>X0PAE3</accession>
<dbReference type="STRING" id="1423743.FD41_GL001984"/>
<gene>
    <name evidence="7" type="ORF">FD41_GL001984</name>
    <name evidence="6" type="ORF">JCM14108_1270</name>
</gene>
<dbReference type="Gene3D" id="3.40.190.10">
    <property type="entry name" value="Periplasmic binding protein-like II"/>
    <property type="match status" value="2"/>
</dbReference>
<dbReference type="SUPFAM" id="SSF53850">
    <property type="entry name" value="Periplasmic binding protein-like II"/>
    <property type="match status" value="1"/>
</dbReference>
<dbReference type="GO" id="GO:0030313">
    <property type="term" value="C:cell envelope"/>
    <property type="evidence" value="ECO:0007669"/>
    <property type="project" value="UniProtKB-SubCell"/>
</dbReference>
<evidence type="ECO:0000259" key="5">
    <source>
        <dbReference type="SMART" id="SM00062"/>
    </source>
</evidence>
<protein>
    <submittedName>
        <fullName evidence="6">ABC-type amino acid transport/signal transduction system, periplasmic component/domain</fullName>
    </submittedName>
    <submittedName>
        <fullName evidence="7">L-cystine ABC superfamily ATP binding cassette transporter, binding protein YckK</fullName>
    </submittedName>
</protein>
<evidence type="ECO:0000313" key="7">
    <source>
        <dbReference type="EMBL" id="KRM10955.1"/>
    </source>
</evidence>
<evidence type="ECO:0000256" key="4">
    <source>
        <dbReference type="RuleBase" id="RU003744"/>
    </source>
</evidence>
<proteinExistence type="inferred from homology"/>
<reference evidence="7 9" key="2">
    <citation type="journal article" date="2015" name="Genome Announc.">
        <title>Expanding the biotechnology potential of lactobacilli through comparative genomics of 213 strains and associated genera.</title>
        <authorList>
            <person name="Sun Z."/>
            <person name="Harris H.M."/>
            <person name="McCann A."/>
            <person name="Guo C."/>
            <person name="Argimon S."/>
            <person name="Zhang W."/>
            <person name="Yang X."/>
            <person name="Jeffery I.B."/>
            <person name="Cooney J.C."/>
            <person name="Kagawa T.F."/>
            <person name="Liu W."/>
            <person name="Song Y."/>
            <person name="Salvetti E."/>
            <person name="Wrobel A."/>
            <person name="Rasinkangas P."/>
            <person name="Parkhill J."/>
            <person name="Rea M.C."/>
            <person name="O'Sullivan O."/>
            <person name="Ritari J."/>
            <person name="Douillard F.P."/>
            <person name="Paul Ross R."/>
            <person name="Yang R."/>
            <person name="Briner A.E."/>
            <person name="Felis G.E."/>
            <person name="de Vos W.M."/>
            <person name="Barrangou R."/>
            <person name="Klaenhammer T.R."/>
            <person name="Caufield P.W."/>
            <person name="Cui Y."/>
            <person name="Zhang H."/>
            <person name="O'Toole P.W."/>
        </authorList>
    </citation>
    <scope>NUCLEOTIDE SEQUENCE [LARGE SCALE GENOMIC DNA]</scope>
    <source>
        <strain evidence="7 9">DSM 18382</strain>
    </source>
</reference>
<dbReference type="InterPro" id="IPR001638">
    <property type="entry name" value="Solute-binding_3/MltF_N"/>
</dbReference>
<dbReference type="Proteomes" id="UP000051966">
    <property type="component" value="Unassembled WGS sequence"/>
</dbReference>
<sequence>MMRIGSSIKRIAITLGLVVTGLVLTACSSNSSSSKSGYQADLKQSKQLTIGLEGTYAPYSYRKDGKLTGFEVDLGKAVAKKMKLKANFVPTKWDSLIAGLGSDKYDVVLNNIAETPERKKSYIFSTPYIYSRYALISKAGDKSIQKLSDVKGKKLAEGTGTNNEAQAKKLGAKTVPSGDFTTTLALIRQGRVQGTINAREAWFAYAKTNSTKGLAYHKVSDSQAEPVKISAMFNQKDTKLKAKFNQVLQQLRKDGTLTKLSQKYFGADITEK</sequence>
<dbReference type="PATRIC" id="fig|1423743.5.peg.2044"/>